<protein>
    <submittedName>
        <fullName evidence="3">Uncharacterized protein</fullName>
    </submittedName>
</protein>
<dbReference type="EMBL" id="AP028920">
    <property type="protein sequence ID" value="BET01114.1"/>
    <property type="molecule type" value="Genomic_DNA"/>
</dbReference>
<proteinExistence type="predicted"/>
<evidence type="ECO:0000256" key="2">
    <source>
        <dbReference type="SAM" id="SignalP"/>
    </source>
</evidence>
<gene>
    <name evidence="3" type="ORF">NTJ_13930</name>
</gene>
<evidence type="ECO:0000256" key="1">
    <source>
        <dbReference type="SAM" id="MobiDB-lite"/>
    </source>
</evidence>
<feature type="chain" id="PRO_5047046306" evidence="2">
    <location>
        <begin position="22"/>
        <end position="400"/>
    </location>
</feature>
<reference evidence="3 4" key="1">
    <citation type="submission" date="2023-09" db="EMBL/GenBank/DDBJ databases">
        <title>Nesidiocoris tenuis whole genome shotgun sequence.</title>
        <authorList>
            <person name="Shibata T."/>
            <person name="Shimoda M."/>
            <person name="Kobayashi T."/>
            <person name="Uehara T."/>
        </authorList>
    </citation>
    <scope>NUCLEOTIDE SEQUENCE [LARGE SCALE GENOMIC DNA]</scope>
    <source>
        <strain evidence="3 4">Japan</strain>
    </source>
</reference>
<dbReference type="Proteomes" id="UP001307889">
    <property type="component" value="Chromosome 12"/>
</dbReference>
<feature type="region of interest" description="Disordered" evidence="1">
    <location>
        <begin position="376"/>
        <end position="400"/>
    </location>
</feature>
<organism evidence="3 4">
    <name type="scientific">Nesidiocoris tenuis</name>
    <dbReference type="NCBI Taxonomy" id="355587"/>
    <lineage>
        <taxon>Eukaryota</taxon>
        <taxon>Metazoa</taxon>
        <taxon>Ecdysozoa</taxon>
        <taxon>Arthropoda</taxon>
        <taxon>Hexapoda</taxon>
        <taxon>Insecta</taxon>
        <taxon>Pterygota</taxon>
        <taxon>Neoptera</taxon>
        <taxon>Paraneoptera</taxon>
        <taxon>Hemiptera</taxon>
        <taxon>Heteroptera</taxon>
        <taxon>Panheteroptera</taxon>
        <taxon>Cimicomorpha</taxon>
        <taxon>Miridae</taxon>
        <taxon>Dicyphina</taxon>
        <taxon>Nesidiocoris</taxon>
    </lineage>
</organism>
<feature type="region of interest" description="Disordered" evidence="1">
    <location>
        <begin position="39"/>
        <end position="242"/>
    </location>
</feature>
<feature type="compositionally biased region" description="Polar residues" evidence="1">
    <location>
        <begin position="130"/>
        <end position="159"/>
    </location>
</feature>
<evidence type="ECO:0000313" key="4">
    <source>
        <dbReference type="Proteomes" id="UP001307889"/>
    </source>
</evidence>
<feature type="signal peptide" evidence="2">
    <location>
        <begin position="1"/>
        <end position="21"/>
    </location>
</feature>
<name>A0ABN7B9R0_9HEMI</name>
<feature type="compositionally biased region" description="Pro residues" evidence="1">
    <location>
        <begin position="164"/>
        <end position="179"/>
    </location>
</feature>
<sequence length="400" mass="43867">MLNSLAQCCFVAVLTIGQTLSESPGSGKPTSATSYSVYHRKFEPKDGPSKSVHYSTKIGPKFSSKTSHPPPGPGLKKGPKYASKESFLDRPSFQENLGKNKGGFVNENPSNFNDGPPPASDFNDGPLYNNDAQSNYNSGEVPYNQRQGTNFDAPNSYNGNDVPYSPPYPNDAPPPPPPVHNDAPIYTPDSPYNGPGGYVPPPPPADLPHYDSGPAVFPQHQHFDYPAPPVPQFHASQPSYQPAYQPSFQPNYQSNFQTNFPINIPNVQSHYSLNIPSIQQPNYPINIPSVQQSHYPVNIPGVQQSHFPVNIPGIQQSHFPQVNIPKPSFQIPYVNSPGVQYPGQFNSYQFDSGSHNFPAPPKIFSPVQYQQPIYQGSSQVQTIAKPSNKNKKTSSDSNFN</sequence>
<evidence type="ECO:0000313" key="3">
    <source>
        <dbReference type="EMBL" id="BET01114.1"/>
    </source>
</evidence>
<keyword evidence="4" id="KW-1185">Reference proteome</keyword>
<accession>A0ABN7B9R0</accession>
<keyword evidence="2" id="KW-0732">Signal</keyword>